<evidence type="ECO:0000256" key="2">
    <source>
        <dbReference type="SAM" id="MobiDB-lite"/>
    </source>
</evidence>
<reference evidence="4" key="2">
    <citation type="submission" date="2025-09" db="UniProtKB">
        <authorList>
            <consortium name="Ensembl"/>
        </authorList>
    </citation>
    <scope>IDENTIFICATION</scope>
</reference>
<keyword evidence="5" id="KW-1185">Reference proteome</keyword>
<reference evidence="4" key="1">
    <citation type="submission" date="2025-08" db="UniProtKB">
        <authorList>
            <consortium name="Ensembl"/>
        </authorList>
    </citation>
    <scope>IDENTIFICATION</scope>
</reference>
<feature type="region of interest" description="Disordered" evidence="2">
    <location>
        <begin position="228"/>
        <end position="305"/>
    </location>
</feature>
<feature type="compositionally biased region" description="Polar residues" evidence="2">
    <location>
        <begin position="284"/>
        <end position="303"/>
    </location>
</feature>
<feature type="compositionally biased region" description="Basic and acidic residues" evidence="2">
    <location>
        <begin position="177"/>
        <end position="186"/>
    </location>
</feature>
<protein>
    <submittedName>
        <fullName evidence="4">Spermatosis associated 1</fullName>
    </submittedName>
</protein>
<dbReference type="Proteomes" id="UP000265000">
    <property type="component" value="Unplaced"/>
</dbReference>
<evidence type="ECO:0000313" key="5">
    <source>
        <dbReference type="Proteomes" id="UP000265000"/>
    </source>
</evidence>
<evidence type="ECO:0000256" key="1">
    <source>
        <dbReference type="SAM" id="Coils"/>
    </source>
</evidence>
<dbReference type="Pfam" id="PF15743">
    <property type="entry name" value="SPATA1_C"/>
    <property type="match status" value="1"/>
</dbReference>
<feature type="compositionally biased region" description="Low complexity" evidence="2">
    <location>
        <begin position="100"/>
        <end position="109"/>
    </location>
</feature>
<dbReference type="PANTHER" id="PTHR14421:SF3">
    <property type="entry name" value="SPERMATOGENESIS-ASSOCIATED PROTEIN 1"/>
    <property type="match status" value="1"/>
</dbReference>
<sequence length="482" mass="54735">MKLNKVPAEATESFISAGFIRVYPETTLQTLRGELGALLGMERSVHKFSFLKCVGRSLALVKSKQEMDLKVKTFAPPYAAQPELYLLPTAEADSSFCSQSFTTVSSSSSPEQQVRLHPSKTTGTKKPIKFPHIQQGSQQPVPVSRLEEEHGDEDGGKSCSSLEEEEEEEEEEAPSFIRREVPENGARKPQNQRALQLVTLRKALERCEADSALAMWSSEKEETWRKTKHRHRDTLSGEAGSPEDQDLGFSLTDSCTNSKAPNMEKSIRNKPTNGVLEGPAALSQPVQCSASPQSPDLATNKAASVSPAFPTNREAIMEEIKLVREERKQLEWTRQQLLRKGKDLLAQNRHRRNQARDTWKKKYFETKKATAPLEEQLRNLRQELEIFYNKVLHQLHAREKARRQGRSPEKNELIIQIMRESYEIDNLRRKVEDAEMKLITEIKLRKQAAAELRDLKAELTQKRNSHILPGRSGNSTWDKTQA</sequence>
<dbReference type="InterPro" id="IPR039062">
    <property type="entry name" value="SPAT1"/>
</dbReference>
<accession>A0A3Q2U1A6</accession>
<feature type="compositionally biased region" description="Polar residues" evidence="2">
    <location>
        <begin position="251"/>
        <end position="260"/>
    </location>
</feature>
<keyword evidence="1" id="KW-0175">Coiled coil</keyword>
<feature type="coiled-coil region" evidence="1">
    <location>
        <begin position="313"/>
        <end position="340"/>
    </location>
</feature>
<evidence type="ECO:0000313" key="4">
    <source>
        <dbReference type="Ensembl" id="ENSFHEP00000023305.1"/>
    </source>
</evidence>
<feature type="compositionally biased region" description="Polar residues" evidence="2">
    <location>
        <begin position="472"/>
        <end position="482"/>
    </location>
</feature>
<feature type="domain" description="Spermatogenesis-associated protein 1 C-terminal" evidence="3">
    <location>
        <begin position="318"/>
        <end position="463"/>
    </location>
</feature>
<name>A0A3Q2U1A6_FUNHE</name>
<evidence type="ECO:0000259" key="3">
    <source>
        <dbReference type="Pfam" id="PF15743"/>
    </source>
</evidence>
<organism evidence="4 5">
    <name type="scientific">Fundulus heteroclitus</name>
    <name type="common">Killifish</name>
    <name type="synonym">Mummichog</name>
    <dbReference type="NCBI Taxonomy" id="8078"/>
    <lineage>
        <taxon>Eukaryota</taxon>
        <taxon>Metazoa</taxon>
        <taxon>Chordata</taxon>
        <taxon>Craniata</taxon>
        <taxon>Vertebrata</taxon>
        <taxon>Euteleostomi</taxon>
        <taxon>Actinopterygii</taxon>
        <taxon>Neopterygii</taxon>
        <taxon>Teleostei</taxon>
        <taxon>Neoteleostei</taxon>
        <taxon>Acanthomorphata</taxon>
        <taxon>Ovalentaria</taxon>
        <taxon>Atherinomorphae</taxon>
        <taxon>Cyprinodontiformes</taxon>
        <taxon>Fundulidae</taxon>
        <taxon>Fundulus</taxon>
    </lineage>
</organism>
<dbReference type="AlphaFoldDB" id="A0A3Q2U1A6"/>
<dbReference type="InterPro" id="IPR031478">
    <property type="entry name" value="SPATA1_C"/>
</dbReference>
<dbReference type="GeneTree" id="ENSGT00390000003298"/>
<feature type="compositionally biased region" description="Acidic residues" evidence="2">
    <location>
        <begin position="162"/>
        <end position="173"/>
    </location>
</feature>
<feature type="region of interest" description="Disordered" evidence="2">
    <location>
        <begin position="460"/>
        <end position="482"/>
    </location>
</feature>
<feature type="compositionally biased region" description="Basic and acidic residues" evidence="2">
    <location>
        <begin position="145"/>
        <end position="156"/>
    </location>
</feature>
<dbReference type="PANTHER" id="PTHR14421">
    <property type="entry name" value="SPERMATOGENESIS-ASSOCIATED PROTEIN 1"/>
    <property type="match status" value="1"/>
</dbReference>
<proteinExistence type="predicted"/>
<dbReference type="Ensembl" id="ENSFHET00000010684.1">
    <property type="protein sequence ID" value="ENSFHEP00000023305.1"/>
    <property type="gene ID" value="ENSFHEG00000004218.1"/>
</dbReference>
<feature type="region of interest" description="Disordered" evidence="2">
    <location>
        <begin position="100"/>
        <end position="192"/>
    </location>
</feature>